<accession>A0A6L2P5C0</accession>
<dbReference type="GO" id="GO:0008270">
    <property type="term" value="F:zinc ion binding"/>
    <property type="evidence" value="ECO:0007669"/>
    <property type="project" value="UniProtKB-KW"/>
</dbReference>
<keyword evidence="1" id="KW-0863">Zinc-finger</keyword>
<keyword evidence="1" id="KW-0862">Zinc</keyword>
<evidence type="ECO:0000256" key="2">
    <source>
        <dbReference type="SAM" id="Coils"/>
    </source>
</evidence>
<dbReference type="GO" id="GO:0003676">
    <property type="term" value="F:nucleic acid binding"/>
    <property type="evidence" value="ECO:0007669"/>
    <property type="project" value="InterPro"/>
</dbReference>
<comment type="caution">
    <text evidence="5">The sequence shown here is derived from an EMBL/GenBank/DDBJ whole genome shotgun (WGS) entry which is preliminary data.</text>
</comment>
<dbReference type="InterPro" id="IPR057670">
    <property type="entry name" value="SH3_retrovirus"/>
</dbReference>
<dbReference type="PANTHER" id="PTHR11439:SF495">
    <property type="entry name" value="REVERSE TRANSCRIPTASE, RNA-DEPENDENT DNA POLYMERASE-RELATED"/>
    <property type="match status" value="1"/>
</dbReference>
<dbReference type="Pfam" id="PF25597">
    <property type="entry name" value="SH3_retrovirus"/>
    <property type="match status" value="1"/>
</dbReference>
<dbReference type="Pfam" id="PF07727">
    <property type="entry name" value="RVT_2"/>
    <property type="match status" value="1"/>
</dbReference>
<dbReference type="Gene3D" id="4.10.60.10">
    <property type="entry name" value="Zinc finger, CCHC-type"/>
    <property type="match status" value="1"/>
</dbReference>
<name>A0A6L2P5C0_TANCI</name>
<dbReference type="PANTHER" id="PTHR11439">
    <property type="entry name" value="GAG-POL-RELATED RETROTRANSPOSON"/>
    <property type="match status" value="1"/>
</dbReference>
<feature type="region of interest" description="Disordered" evidence="3">
    <location>
        <begin position="270"/>
        <end position="301"/>
    </location>
</feature>
<keyword evidence="2" id="KW-0175">Coiled coil</keyword>
<dbReference type="SUPFAM" id="SSF56672">
    <property type="entry name" value="DNA/RNA polymerases"/>
    <property type="match status" value="1"/>
</dbReference>
<sequence>MSRDMLTVGSTMRIPLLYRGEYSQWVKRFMNYLDEQTNEEAMINSIKNSDQPLPRVTQVSIAGTTSTEQPPLEDKSRWSDQEKRVQKINRLARSLLIQGLPNDIYYLIDSSKTAKDLWDALVRHMLGFEYGKQDRKAAVLYEYEMFKATKGELLLDTYIRYLQVINDLKKCGYSKDNYINIDALYNILKKNQGDVNDAIGSKKKTIVVTYDPLALIAEKTNVSRSEEKVIVSSDSEGSEADDFSELKNITALLAKAFNQRKFYSKRTNNYLRTSSPSQSANKKQEFVTTDNKRVEKKDEEKKKDMSRVKCYNCKKEGYFAKNCKKAKFKDYEYYKTKMLLAKKDKDEQVLLAEDQAWMKSSSDSDQEINANMVFKAQIEKVLSDSEASSSSVDEKIYENHVEKTNQQRKDFENQNKDLQDKYDVLKNQTTTFEMNNKELNEQLKELIEKNNDLLAQTKAERYEYMIRYSAYFDNDKQHRKQIADQQVLYDKMSVQLVELDKHVRDLKITVLEKDFKISELEECVRNKDLEIGKCLEPLNVCENKLHKMGQTNQTVHMIMPSKHNLYNGRKGIGFENPSYFEKAKDLRPTLYDEKVIGLGYTLMFLTHSDETLDIQKFKRSRENKIEFAYDYENLNASYVNEKINLKDDYFQEITNLDFDKIDSPFQQTSSLKPYVSNVILEKIIIDLEDEVVNLLEKEKLNLETIKSLKSKGVESSETVSVNQKIKKTQVNLQLQVQRVRTDNGTEFKNKTLAKFFDEVGDIGVFVGYSKESVSFRIYNKQTRKIHESVNVNFDELSEMASKRFSLEPGLSNLNETGKSSNPSVSKVYEESKKDLEDLFQDFYDEYFDSSKIMKSFTTNVATSINDEVFHEVSQSFQGESSSSSLNDDVQQSPKAVILPQTNTQSIPINMVPNGDEASKSVIKTKWIFKNKKDESSLVIRNKARLVAVGYSQQEEIDYDETFAPVALIEAIRLFLAYAAHKDFTVFQMDIKTTFLNEILKEEVYVGQPPGFVSKQYPDHVYALDKALYGLKQAPRAWYDILSQFLIESGLQKGLIDTTLSIKKKVPTPMVEQAKLKLDLVGKLVDHTDYRSMIGSLMYVTSSRPDIMFATCMCARYQAYPNEHHVSAVKRIFRYLKWTINLGLCYPNHSGFDLTAYSDADHVGCHLDRKSTSGSVQFLGDKMVCWSSKKQNCVSISTAESKYVAVFGCCAQVLWMRTQLMDYGFFYDKVPIYCDSKSAIAISTGIDLPWSLPSLLGKLVDGNLRELSVEEAWKAIENFVKGQKEWDNPPNIIFEQEVANLKAKAKRLFRNENVWVEMHIGITWDKVEDSKTKSTPQVLPLFEKNTPPVTYPDEVKEIIKISIEVEPLDKTPLEDLGLNTCNHDIPLSSREIPNFDESKP</sequence>
<dbReference type="InterPro" id="IPR013103">
    <property type="entry name" value="RVT_2"/>
</dbReference>
<dbReference type="CDD" id="cd09272">
    <property type="entry name" value="RNase_HI_RT_Ty1"/>
    <property type="match status" value="1"/>
</dbReference>
<evidence type="ECO:0000313" key="5">
    <source>
        <dbReference type="EMBL" id="GEU92054.1"/>
    </source>
</evidence>
<feature type="coiled-coil region" evidence="2">
    <location>
        <begin position="394"/>
        <end position="460"/>
    </location>
</feature>
<dbReference type="SUPFAM" id="SSF57756">
    <property type="entry name" value="Retrovirus zinc finger-like domains"/>
    <property type="match status" value="1"/>
</dbReference>
<dbReference type="Pfam" id="PF14223">
    <property type="entry name" value="Retrotran_gag_2"/>
    <property type="match status" value="1"/>
</dbReference>
<organism evidence="5">
    <name type="scientific">Tanacetum cinerariifolium</name>
    <name type="common">Dalmatian daisy</name>
    <name type="synonym">Chrysanthemum cinerariifolium</name>
    <dbReference type="NCBI Taxonomy" id="118510"/>
    <lineage>
        <taxon>Eukaryota</taxon>
        <taxon>Viridiplantae</taxon>
        <taxon>Streptophyta</taxon>
        <taxon>Embryophyta</taxon>
        <taxon>Tracheophyta</taxon>
        <taxon>Spermatophyta</taxon>
        <taxon>Magnoliopsida</taxon>
        <taxon>eudicotyledons</taxon>
        <taxon>Gunneridae</taxon>
        <taxon>Pentapetalae</taxon>
        <taxon>asterids</taxon>
        <taxon>campanulids</taxon>
        <taxon>Asterales</taxon>
        <taxon>Asteraceae</taxon>
        <taxon>Asteroideae</taxon>
        <taxon>Anthemideae</taxon>
        <taxon>Anthemidinae</taxon>
        <taxon>Tanacetum</taxon>
    </lineage>
</organism>
<proteinExistence type="predicted"/>
<evidence type="ECO:0000259" key="4">
    <source>
        <dbReference type="PROSITE" id="PS50158"/>
    </source>
</evidence>
<feature type="compositionally biased region" description="Basic and acidic residues" evidence="3">
    <location>
        <begin position="282"/>
        <end position="301"/>
    </location>
</feature>
<evidence type="ECO:0000256" key="1">
    <source>
        <dbReference type="PROSITE-ProRule" id="PRU00047"/>
    </source>
</evidence>
<gene>
    <name evidence="5" type="ORF">Tci_064032</name>
</gene>
<feature type="compositionally biased region" description="Polar residues" evidence="3">
    <location>
        <begin position="270"/>
        <end position="281"/>
    </location>
</feature>
<dbReference type="EMBL" id="BKCJ010010541">
    <property type="protein sequence ID" value="GEU92054.1"/>
    <property type="molecule type" value="Genomic_DNA"/>
</dbReference>
<reference evidence="5" key="1">
    <citation type="journal article" date="2019" name="Sci. Rep.">
        <title>Draft genome of Tanacetum cinerariifolium, the natural source of mosquito coil.</title>
        <authorList>
            <person name="Yamashiro T."/>
            <person name="Shiraishi A."/>
            <person name="Satake H."/>
            <person name="Nakayama K."/>
        </authorList>
    </citation>
    <scope>NUCLEOTIDE SEQUENCE</scope>
</reference>
<evidence type="ECO:0000256" key="3">
    <source>
        <dbReference type="SAM" id="MobiDB-lite"/>
    </source>
</evidence>
<keyword evidence="1" id="KW-0479">Metal-binding</keyword>
<feature type="domain" description="CCHC-type" evidence="4">
    <location>
        <begin position="309"/>
        <end position="325"/>
    </location>
</feature>
<dbReference type="InterPro" id="IPR001878">
    <property type="entry name" value="Znf_CCHC"/>
</dbReference>
<dbReference type="InterPro" id="IPR043502">
    <property type="entry name" value="DNA/RNA_pol_sf"/>
</dbReference>
<dbReference type="PROSITE" id="PS50158">
    <property type="entry name" value="ZF_CCHC"/>
    <property type="match status" value="1"/>
</dbReference>
<protein>
    <recommendedName>
        <fullName evidence="4">CCHC-type domain-containing protein</fullName>
    </recommendedName>
</protein>
<dbReference type="InterPro" id="IPR036875">
    <property type="entry name" value="Znf_CCHC_sf"/>
</dbReference>